<accession>A0ACA9KXL6</accession>
<sequence length="156" mass="18832">PRITGREIVLAENAKMQIRIYELQQQIRALNADRDELVQENTRLRNRNQEFETDNNQIRATNKNLTRLNDTLKIVLRDAEDERDHYRAANIKEFEDFISNYIFGLFNNIGTLLRFDNQYMRNIFLYPIFIIPYINLTTMKRIHVIEFDKDFIIYVI</sequence>
<evidence type="ECO:0000313" key="2">
    <source>
        <dbReference type="Proteomes" id="UP000789920"/>
    </source>
</evidence>
<dbReference type="EMBL" id="CAJVQC010001723">
    <property type="protein sequence ID" value="CAG8499411.1"/>
    <property type="molecule type" value="Genomic_DNA"/>
</dbReference>
<dbReference type="Proteomes" id="UP000789920">
    <property type="component" value="Unassembled WGS sequence"/>
</dbReference>
<protein>
    <submittedName>
        <fullName evidence="1">9910_t:CDS:1</fullName>
    </submittedName>
</protein>
<evidence type="ECO:0000313" key="1">
    <source>
        <dbReference type="EMBL" id="CAG8499411.1"/>
    </source>
</evidence>
<gene>
    <name evidence="1" type="ORF">RPERSI_LOCUS1749</name>
</gene>
<organism evidence="1 2">
    <name type="scientific">Racocetra persica</name>
    <dbReference type="NCBI Taxonomy" id="160502"/>
    <lineage>
        <taxon>Eukaryota</taxon>
        <taxon>Fungi</taxon>
        <taxon>Fungi incertae sedis</taxon>
        <taxon>Mucoromycota</taxon>
        <taxon>Glomeromycotina</taxon>
        <taxon>Glomeromycetes</taxon>
        <taxon>Diversisporales</taxon>
        <taxon>Gigasporaceae</taxon>
        <taxon>Racocetra</taxon>
    </lineage>
</organism>
<keyword evidence="2" id="KW-1185">Reference proteome</keyword>
<reference evidence="1" key="1">
    <citation type="submission" date="2021-06" db="EMBL/GenBank/DDBJ databases">
        <authorList>
            <person name="Kallberg Y."/>
            <person name="Tangrot J."/>
            <person name="Rosling A."/>
        </authorList>
    </citation>
    <scope>NUCLEOTIDE SEQUENCE</scope>
    <source>
        <strain evidence="1">MA461A</strain>
    </source>
</reference>
<feature type="non-terminal residue" evidence="1">
    <location>
        <position position="1"/>
    </location>
</feature>
<name>A0ACA9KXL6_9GLOM</name>
<comment type="caution">
    <text evidence="1">The sequence shown here is derived from an EMBL/GenBank/DDBJ whole genome shotgun (WGS) entry which is preliminary data.</text>
</comment>
<proteinExistence type="predicted"/>